<evidence type="ECO:0000256" key="8">
    <source>
        <dbReference type="ARBA" id="ARBA00047899"/>
    </source>
</evidence>
<keyword evidence="4" id="KW-0808">Transferase</keyword>
<evidence type="ECO:0000256" key="4">
    <source>
        <dbReference type="ARBA" id="ARBA00022679"/>
    </source>
</evidence>
<dbReference type="Gene3D" id="1.10.533.10">
    <property type="entry name" value="Death Domain, Fas"/>
    <property type="match status" value="1"/>
</dbReference>
<dbReference type="PANTHER" id="PTHR27006:SF606">
    <property type="entry name" value="INTERLEUKIN-1 RECEPTOR-ASSOCIATED KINASE 4"/>
    <property type="match status" value="1"/>
</dbReference>
<name>A0A9P0DW47_NEZVI</name>
<feature type="binding site" evidence="10">
    <location>
        <position position="216"/>
    </location>
    <ligand>
        <name>ATP</name>
        <dbReference type="ChEBI" id="CHEBI:30616"/>
    </ligand>
</feature>
<feature type="domain" description="Protein kinase" evidence="12">
    <location>
        <begin position="189"/>
        <end position="459"/>
    </location>
</feature>
<dbReference type="Pfam" id="PF00069">
    <property type="entry name" value="Pkinase"/>
    <property type="match status" value="1"/>
</dbReference>
<evidence type="ECO:0000256" key="1">
    <source>
        <dbReference type="ARBA" id="ARBA00008718"/>
    </source>
</evidence>
<evidence type="ECO:0000313" key="14">
    <source>
        <dbReference type="Proteomes" id="UP001152798"/>
    </source>
</evidence>
<dbReference type="SMART" id="SM00220">
    <property type="entry name" value="S_TKc"/>
    <property type="match status" value="1"/>
</dbReference>
<sequence>MMCNSILPVDGNVDVEIRKLNAKSVLELSHILDVEESWKLVMANIEDVETGASKYKVEHMTLIETASENQKRSSTAILLEEWGTSGRKRPHISDLLNILVKTELYRAADYVSVHLLNQAPPSRPINGPAAPVAIPEEILEPSAPPLSFCSSECQDETAPLPEANKEVMKPGEIIQQVSYQTLMYGTDDFSDDKKIGTGGFGTVYLCNLHFGKVAVKRLHDSEAAIQELTCDQFSTEINLLSGVIHQNILPVIGYSNDGPYKCLIYSFMPNGSLQDALEAKNNRDVLSWQERFHIMHGTAKGLEYLHSMEKPLIHRDLKSANVLLDENLTPKVGDFGLVKAGKPFGKLTMFTSTVVGTSAYMAPEAFKGEISPKGDVFSFGVVVLEIITGLPPYDEEREIVDLLTYVNEVDDISVLVDKRLEPANKTFIHGLYELSQICCQNKKKLRPTMSAVLELISELEKI</sequence>
<keyword evidence="6" id="KW-0418">Kinase</keyword>
<comment type="catalytic activity">
    <reaction evidence="9">
        <text>L-seryl-[protein] + ATP = O-phospho-L-seryl-[protein] + ADP + H(+)</text>
        <dbReference type="Rhea" id="RHEA:17989"/>
        <dbReference type="Rhea" id="RHEA-COMP:9863"/>
        <dbReference type="Rhea" id="RHEA-COMP:11604"/>
        <dbReference type="ChEBI" id="CHEBI:15378"/>
        <dbReference type="ChEBI" id="CHEBI:29999"/>
        <dbReference type="ChEBI" id="CHEBI:30616"/>
        <dbReference type="ChEBI" id="CHEBI:83421"/>
        <dbReference type="ChEBI" id="CHEBI:456216"/>
        <dbReference type="EC" id="2.7.11.1"/>
    </reaction>
</comment>
<accession>A0A9P0DW47</accession>
<evidence type="ECO:0000256" key="7">
    <source>
        <dbReference type="ARBA" id="ARBA00022840"/>
    </source>
</evidence>
<dbReference type="GO" id="GO:0004674">
    <property type="term" value="F:protein serine/threonine kinase activity"/>
    <property type="evidence" value="ECO:0007669"/>
    <property type="project" value="UniProtKB-KW"/>
</dbReference>
<dbReference type="GO" id="GO:0005524">
    <property type="term" value="F:ATP binding"/>
    <property type="evidence" value="ECO:0007669"/>
    <property type="project" value="UniProtKB-UniRule"/>
</dbReference>
<dbReference type="PROSITE" id="PS00108">
    <property type="entry name" value="PROTEIN_KINASE_ST"/>
    <property type="match status" value="1"/>
</dbReference>
<keyword evidence="7 10" id="KW-0067">ATP-binding</keyword>
<gene>
    <name evidence="13" type="ORF">NEZAVI_LOCUS519</name>
</gene>
<dbReference type="PROSITE" id="PS00107">
    <property type="entry name" value="PROTEIN_KINASE_ATP"/>
    <property type="match status" value="1"/>
</dbReference>
<dbReference type="Gene3D" id="1.10.510.10">
    <property type="entry name" value="Transferase(Phosphotransferase) domain 1"/>
    <property type="match status" value="1"/>
</dbReference>
<dbReference type="AlphaFoldDB" id="A0A9P0DW47"/>
<proteinExistence type="inferred from homology"/>
<dbReference type="SUPFAM" id="SSF47986">
    <property type="entry name" value="DEATH domain"/>
    <property type="match status" value="1"/>
</dbReference>
<evidence type="ECO:0000256" key="3">
    <source>
        <dbReference type="ARBA" id="ARBA00022527"/>
    </source>
</evidence>
<dbReference type="FunFam" id="1.10.510.10:FF:000754">
    <property type="entry name" value="Interleukin-1 receptor-associated kinase"/>
    <property type="match status" value="1"/>
</dbReference>
<dbReference type="EC" id="2.7.11.1" evidence="2"/>
<comment type="similarity">
    <text evidence="1">Belongs to the protein kinase superfamily. TKL Ser/Thr protein kinase family. Pelle subfamily.</text>
</comment>
<dbReference type="InterPro" id="IPR011029">
    <property type="entry name" value="DEATH-like_dom_sf"/>
</dbReference>
<dbReference type="OrthoDB" id="4062651at2759"/>
<evidence type="ECO:0000256" key="6">
    <source>
        <dbReference type="ARBA" id="ARBA00022777"/>
    </source>
</evidence>
<keyword evidence="14" id="KW-1185">Reference proteome</keyword>
<dbReference type="Proteomes" id="UP001152798">
    <property type="component" value="Chromosome 1"/>
</dbReference>
<dbReference type="Pfam" id="PF14786">
    <property type="entry name" value="Death_2"/>
    <property type="match status" value="1"/>
</dbReference>
<evidence type="ECO:0000256" key="9">
    <source>
        <dbReference type="ARBA" id="ARBA00048679"/>
    </source>
</evidence>
<dbReference type="InterPro" id="IPR000719">
    <property type="entry name" value="Prot_kinase_dom"/>
</dbReference>
<dbReference type="InterPro" id="IPR017441">
    <property type="entry name" value="Protein_kinase_ATP_BS"/>
</dbReference>
<reference evidence="13" key="1">
    <citation type="submission" date="2022-01" db="EMBL/GenBank/DDBJ databases">
        <authorList>
            <person name="King R."/>
        </authorList>
    </citation>
    <scope>NUCLEOTIDE SEQUENCE</scope>
</reference>
<evidence type="ECO:0000256" key="2">
    <source>
        <dbReference type="ARBA" id="ARBA00012513"/>
    </source>
</evidence>
<evidence type="ECO:0000256" key="10">
    <source>
        <dbReference type="PROSITE-ProRule" id="PRU10141"/>
    </source>
</evidence>
<evidence type="ECO:0000259" key="12">
    <source>
        <dbReference type="PROSITE" id="PS50011"/>
    </source>
</evidence>
<dbReference type="InterPro" id="IPR011009">
    <property type="entry name" value="Kinase-like_dom_sf"/>
</dbReference>
<comment type="catalytic activity">
    <reaction evidence="8">
        <text>L-threonyl-[protein] + ATP = O-phospho-L-threonyl-[protein] + ADP + H(+)</text>
        <dbReference type="Rhea" id="RHEA:46608"/>
        <dbReference type="Rhea" id="RHEA-COMP:11060"/>
        <dbReference type="Rhea" id="RHEA-COMP:11605"/>
        <dbReference type="ChEBI" id="CHEBI:15378"/>
        <dbReference type="ChEBI" id="CHEBI:30013"/>
        <dbReference type="ChEBI" id="CHEBI:30616"/>
        <dbReference type="ChEBI" id="CHEBI:61977"/>
        <dbReference type="ChEBI" id="CHEBI:456216"/>
        <dbReference type="EC" id="2.7.11.1"/>
    </reaction>
</comment>
<dbReference type="EMBL" id="OV725077">
    <property type="protein sequence ID" value="CAH1389049.1"/>
    <property type="molecule type" value="Genomic_DNA"/>
</dbReference>
<dbReference type="SUPFAM" id="SSF56112">
    <property type="entry name" value="Protein kinase-like (PK-like)"/>
    <property type="match status" value="1"/>
</dbReference>
<keyword evidence="5 10" id="KW-0547">Nucleotide-binding</keyword>
<keyword evidence="3 11" id="KW-0723">Serine/threonine-protein kinase</keyword>
<dbReference type="PROSITE" id="PS50011">
    <property type="entry name" value="PROTEIN_KINASE_DOM"/>
    <property type="match status" value="1"/>
</dbReference>
<organism evidence="13 14">
    <name type="scientific">Nezara viridula</name>
    <name type="common">Southern green stink bug</name>
    <name type="synonym">Cimex viridulus</name>
    <dbReference type="NCBI Taxonomy" id="85310"/>
    <lineage>
        <taxon>Eukaryota</taxon>
        <taxon>Metazoa</taxon>
        <taxon>Ecdysozoa</taxon>
        <taxon>Arthropoda</taxon>
        <taxon>Hexapoda</taxon>
        <taxon>Insecta</taxon>
        <taxon>Pterygota</taxon>
        <taxon>Neoptera</taxon>
        <taxon>Paraneoptera</taxon>
        <taxon>Hemiptera</taxon>
        <taxon>Heteroptera</taxon>
        <taxon>Panheteroptera</taxon>
        <taxon>Pentatomomorpha</taxon>
        <taxon>Pentatomoidea</taxon>
        <taxon>Pentatomidae</taxon>
        <taxon>Pentatominae</taxon>
        <taxon>Nezara</taxon>
    </lineage>
</organism>
<dbReference type="InterPro" id="IPR008271">
    <property type="entry name" value="Ser/Thr_kinase_AS"/>
</dbReference>
<dbReference type="InterPro" id="IPR029397">
    <property type="entry name" value="Tube_Death"/>
</dbReference>
<dbReference type="Gene3D" id="3.30.200.20">
    <property type="entry name" value="Phosphorylase Kinase, domain 1"/>
    <property type="match status" value="1"/>
</dbReference>
<protein>
    <recommendedName>
        <fullName evidence="2">non-specific serine/threonine protein kinase</fullName>
        <ecNumber evidence="2">2.7.11.1</ecNumber>
    </recommendedName>
</protein>
<dbReference type="PANTHER" id="PTHR27006">
    <property type="entry name" value="PROMASTIGOTE SURFACE ANTIGEN PROTEIN PSA"/>
    <property type="match status" value="1"/>
</dbReference>
<evidence type="ECO:0000256" key="11">
    <source>
        <dbReference type="RuleBase" id="RU000304"/>
    </source>
</evidence>
<evidence type="ECO:0000313" key="13">
    <source>
        <dbReference type="EMBL" id="CAH1389049.1"/>
    </source>
</evidence>
<evidence type="ECO:0000256" key="5">
    <source>
        <dbReference type="ARBA" id="ARBA00022741"/>
    </source>
</evidence>